<proteinExistence type="predicted"/>
<dbReference type="EMBL" id="AP019309">
    <property type="protein sequence ID" value="BBH27681.1"/>
    <property type="molecule type" value="Genomic_DNA"/>
</dbReference>
<accession>A0A3G9JNV4</accession>
<dbReference type="Proteomes" id="UP000268059">
    <property type="component" value="Chromosome"/>
</dbReference>
<organism evidence="1 2">
    <name type="scientific">Intestinibaculum porci</name>
    <dbReference type="NCBI Taxonomy" id="2487118"/>
    <lineage>
        <taxon>Bacteria</taxon>
        <taxon>Bacillati</taxon>
        <taxon>Bacillota</taxon>
        <taxon>Erysipelotrichia</taxon>
        <taxon>Erysipelotrichales</taxon>
        <taxon>Erysipelotrichaceae</taxon>
        <taxon>Intestinibaculum</taxon>
    </lineage>
</organism>
<dbReference type="KEGG" id="ebm:SG0102_26150"/>
<dbReference type="OrthoDB" id="1647515at2"/>
<dbReference type="RefSeq" id="WP_125120383.1">
    <property type="nucleotide sequence ID" value="NZ_AP019309.1"/>
</dbReference>
<dbReference type="InParanoid" id="A0A3G9JNV4"/>
<sequence>MDSFFKDIYAPIIFKWLTYQQEHDGIKVSTIANNDMYQSVGFYAHDYTGIITLWHKGFVEEAIKRNSTSEYVFYLHYAFQTIPQFMKMYREFYASLIKHAKERLYQSGIVCDGGFTATIFSQMVNAALSLTDAPLTTKPLAFYQLSPDSPLDALYLAPQIADKQTSIAHYSCPIYTIPPEIYGTKDTYAFIRLMEKDLL</sequence>
<dbReference type="Gene3D" id="3.40.50.2300">
    <property type="match status" value="1"/>
</dbReference>
<protein>
    <submittedName>
        <fullName evidence="1">Uncharacterized protein</fullName>
    </submittedName>
</protein>
<evidence type="ECO:0000313" key="1">
    <source>
        <dbReference type="EMBL" id="BBH27681.1"/>
    </source>
</evidence>
<dbReference type="AlphaFoldDB" id="A0A3G9JNV4"/>
<gene>
    <name evidence="1" type="ORF">SG0102_26150</name>
</gene>
<name>A0A3G9JNV4_9FIRM</name>
<reference evidence="1 2" key="1">
    <citation type="submission" date="2018-11" db="EMBL/GenBank/DDBJ databases">
        <title>Novel Erysipelotrichaceae bacterium isolated from small intestine of a swine.</title>
        <authorList>
            <person name="Kim J.S."/>
            <person name="Choe H."/>
            <person name="Lee Y.R."/>
            <person name="Kim K.M."/>
            <person name="Park D.S."/>
        </authorList>
    </citation>
    <scope>NUCLEOTIDE SEQUENCE [LARGE SCALE GENOMIC DNA]</scope>
    <source>
        <strain evidence="1 2">SG0102</strain>
    </source>
</reference>
<keyword evidence="2" id="KW-1185">Reference proteome</keyword>
<evidence type="ECO:0000313" key="2">
    <source>
        <dbReference type="Proteomes" id="UP000268059"/>
    </source>
</evidence>